<dbReference type="FunFam" id="3.40.50.300:FF:000042">
    <property type="entry name" value="Maltose/maltodextrin ABC transporter, ATP-binding protein"/>
    <property type="match status" value="1"/>
</dbReference>
<keyword evidence="2" id="KW-0547">Nucleotide-binding</keyword>
<dbReference type="SMART" id="SM00382">
    <property type="entry name" value="AAA"/>
    <property type="match status" value="1"/>
</dbReference>
<dbReference type="STRING" id="1513793.SAMN06296036_103237"/>
<dbReference type="Gene3D" id="2.40.50.100">
    <property type="match status" value="1"/>
</dbReference>
<dbReference type="SUPFAM" id="SSF50331">
    <property type="entry name" value="MOP-like"/>
    <property type="match status" value="1"/>
</dbReference>
<dbReference type="InterPro" id="IPR003593">
    <property type="entry name" value="AAA+_ATPase"/>
</dbReference>
<gene>
    <name evidence="5" type="ORF">SAMN06296036_103237</name>
</gene>
<dbReference type="GO" id="GO:0008643">
    <property type="term" value="P:carbohydrate transport"/>
    <property type="evidence" value="ECO:0007669"/>
    <property type="project" value="InterPro"/>
</dbReference>
<dbReference type="InterPro" id="IPR047641">
    <property type="entry name" value="ABC_transpr_MalK/UgpC-like"/>
</dbReference>
<dbReference type="InterPro" id="IPR017871">
    <property type="entry name" value="ABC_transporter-like_CS"/>
</dbReference>
<protein>
    <submittedName>
        <fullName evidence="5">Carbohydrate ABC transporter ATP-binding protein, CUT1 family</fullName>
    </submittedName>
</protein>
<dbReference type="SUPFAM" id="SSF52540">
    <property type="entry name" value="P-loop containing nucleoside triphosphate hydrolases"/>
    <property type="match status" value="1"/>
</dbReference>
<dbReference type="Proteomes" id="UP000192907">
    <property type="component" value="Unassembled WGS sequence"/>
</dbReference>
<dbReference type="Gene3D" id="2.40.50.140">
    <property type="entry name" value="Nucleic acid-binding proteins"/>
    <property type="match status" value="1"/>
</dbReference>
<evidence type="ECO:0000256" key="3">
    <source>
        <dbReference type="ARBA" id="ARBA00022840"/>
    </source>
</evidence>
<evidence type="ECO:0000256" key="2">
    <source>
        <dbReference type="ARBA" id="ARBA00022741"/>
    </source>
</evidence>
<dbReference type="GO" id="GO:0005524">
    <property type="term" value="F:ATP binding"/>
    <property type="evidence" value="ECO:0007669"/>
    <property type="project" value="UniProtKB-KW"/>
</dbReference>
<dbReference type="InterPro" id="IPR008995">
    <property type="entry name" value="Mo/tungstate-bd_C_term_dom"/>
</dbReference>
<reference evidence="6" key="1">
    <citation type="submission" date="2017-04" db="EMBL/GenBank/DDBJ databases">
        <authorList>
            <person name="Varghese N."/>
            <person name="Submissions S."/>
        </authorList>
    </citation>
    <scope>NUCLEOTIDE SEQUENCE [LARGE SCALE GENOMIC DNA]</scope>
    <source>
        <strain evidence="6">RKEM611</strain>
    </source>
</reference>
<evidence type="ECO:0000259" key="4">
    <source>
        <dbReference type="PROSITE" id="PS50893"/>
    </source>
</evidence>
<dbReference type="GO" id="GO:0140359">
    <property type="term" value="F:ABC-type transporter activity"/>
    <property type="evidence" value="ECO:0007669"/>
    <property type="project" value="InterPro"/>
</dbReference>
<dbReference type="PROSITE" id="PS00211">
    <property type="entry name" value="ABC_TRANSPORTER_1"/>
    <property type="match status" value="1"/>
</dbReference>
<dbReference type="RefSeq" id="WP_132315943.1">
    <property type="nucleotide sequence ID" value="NZ_FWZT01000003.1"/>
</dbReference>
<keyword evidence="3 5" id="KW-0067">ATP-binding</keyword>
<sequence length="347" mass="38857">MNLELKQVTKSFGTINVVPPIDLSIKQGEFIVLLGPSGCGKSTILRMIAGLEDVTSGSISIDGRVVNDVPPKDRDLAMVFQSYALYPHMSVFDNMGFGLKMRAFPEEEIKSRVLQAAKYLDLEKHLYKKPSALSGGQRQRVAMGRALVRRPKIFLFDEPLSNLDAQLRIGLRSEIKRLHHEVNATTIYVTHDQEEAMSLADRIIILRHGRVEQQGSPLDIFTRPKNLFVAEFLGSPRINLLDKEVRGQRVGIGKLELPVDTDGRVRVGIRPGDISFYPKDRWVEGGAFKVRYAENLGDSTLVHGLLDQQPVIMLTNTKRVPQSGEHPCYINPQNVGLFHQETGLLLN</sequence>
<feature type="domain" description="ABC transporter" evidence="4">
    <location>
        <begin position="3"/>
        <end position="233"/>
    </location>
</feature>
<dbReference type="NCBIfam" id="NF008653">
    <property type="entry name" value="PRK11650.1"/>
    <property type="match status" value="1"/>
</dbReference>
<keyword evidence="6" id="KW-1185">Reference proteome</keyword>
<accession>A0A1Y6BGG5</accession>
<dbReference type="Gene3D" id="3.40.50.300">
    <property type="entry name" value="P-loop containing nucleotide triphosphate hydrolases"/>
    <property type="match status" value="1"/>
</dbReference>
<name>A0A1Y6BGG5_9BACT</name>
<proteinExistence type="predicted"/>
<dbReference type="PANTHER" id="PTHR43875">
    <property type="entry name" value="MALTODEXTRIN IMPORT ATP-BINDING PROTEIN MSMX"/>
    <property type="match status" value="1"/>
</dbReference>
<keyword evidence="1" id="KW-0813">Transport</keyword>
<dbReference type="AlphaFoldDB" id="A0A1Y6BGG5"/>
<organism evidence="5 6">
    <name type="scientific">Pseudobacteriovorax antillogorgiicola</name>
    <dbReference type="NCBI Taxonomy" id="1513793"/>
    <lineage>
        <taxon>Bacteria</taxon>
        <taxon>Pseudomonadati</taxon>
        <taxon>Bdellovibrionota</taxon>
        <taxon>Oligoflexia</taxon>
        <taxon>Oligoflexales</taxon>
        <taxon>Pseudobacteriovoracaceae</taxon>
        <taxon>Pseudobacteriovorax</taxon>
    </lineage>
</organism>
<dbReference type="GO" id="GO:0016887">
    <property type="term" value="F:ATP hydrolysis activity"/>
    <property type="evidence" value="ECO:0007669"/>
    <property type="project" value="InterPro"/>
</dbReference>
<evidence type="ECO:0000313" key="6">
    <source>
        <dbReference type="Proteomes" id="UP000192907"/>
    </source>
</evidence>
<dbReference type="OrthoDB" id="5288962at2"/>
<dbReference type="InterPro" id="IPR012340">
    <property type="entry name" value="NA-bd_OB-fold"/>
</dbReference>
<dbReference type="InterPro" id="IPR015855">
    <property type="entry name" value="ABC_transpr_MalK-like"/>
</dbReference>
<dbReference type="Pfam" id="PF00005">
    <property type="entry name" value="ABC_tran"/>
    <property type="match status" value="1"/>
</dbReference>
<dbReference type="InterPro" id="IPR027417">
    <property type="entry name" value="P-loop_NTPase"/>
</dbReference>
<dbReference type="PANTHER" id="PTHR43875:SF1">
    <property type="entry name" value="OSMOPROTECTIVE COMPOUNDS UPTAKE ATP-BINDING PROTEIN GGTA"/>
    <property type="match status" value="1"/>
</dbReference>
<dbReference type="GO" id="GO:0055052">
    <property type="term" value="C:ATP-binding cassette (ABC) transporter complex, substrate-binding subunit-containing"/>
    <property type="evidence" value="ECO:0007669"/>
    <property type="project" value="TreeGrafter"/>
</dbReference>
<dbReference type="InterPro" id="IPR003439">
    <property type="entry name" value="ABC_transporter-like_ATP-bd"/>
</dbReference>
<evidence type="ECO:0000256" key="1">
    <source>
        <dbReference type="ARBA" id="ARBA00022448"/>
    </source>
</evidence>
<dbReference type="CDD" id="cd03301">
    <property type="entry name" value="ABC_MalK_N"/>
    <property type="match status" value="1"/>
</dbReference>
<dbReference type="PROSITE" id="PS50893">
    <property type="entry name" value="ABC_TRANSPORTER_2"/>
    <property type="match status" value="1"/>
</dbReference>
<dbReference type="EMBL" id="FWZT01000003">
    <property type="protein sequence ID" value="SMF02053.1"/>
    <property type="molecule type" value="Genomic_DNA"/>
</dbReference>
<evidence type="ECO:0000313" key="5">
    <source>
        <dbReference type="EMBL" id="SMF02053.1"/>
    </source>
</evidence>